<dbReference type="OrthoDB" id="5112895at2"/>
<dbReference type="Proteomes" id="UP000228758">
    <property type="component" value="Unassembled WGS sequence"/>
</dbReference>
<proteinExistence type="predicted"/>
<feature type="region of interest" description="Disordered" evidence="1">
    <location>
        <begin position="256"/>
        <end position="280"/>
    </location>
</feature>
<keyword evidence="2" id="KW-0472">Membrane</keyword>
<feature type="region of interest" description="Disordered" evidence="1">
    <location>
        <begin position="316"/>
        <end position="337"/>
    </location>
</feature>
<feature type="transmembrane region" description="Helical" evidence="2">
    <location>
        <begin position="289"/>
        <end position="308"/>
    </location>
</feature>
<evidence type="ECO:0000256" key="2">
    <source>
        <dbReference type="SAM" id="Phobius"/>
    </source>
</evidence>
<dbReference type="RefSeq" id="WP_100365615.1">
    <property type="nucleotide sequence ID" value="NZ_PGFF01000001.1"/>
</dbReference>
<protein>
    <submittedName>
        <fullName evidence="3">Uncharacterized protein</fullName>
    </submittedName>
</protein>
<organism evidence="3 4">
    <name type="scientific">Diaminobutyricimonas aerilata</name>
    <dbReference type="NCBI Taxonomy" id="1162967"/>
    <lineage>
        <taxon>Bacteria</taxon>
        <taxon>Bacillati</taxon>
        <taxon>Actinomycetota</taxon>
        <taxon>Actinomycetes</taxon>
        <taxon>Micrococcales</taxon>
        <taxon>Microbacteriaceae</taxon>
        <taxon>Diaminobutyricimonas</taxon>
    </lineage>
</organism>
<feature type="compositionally biased region" description="Acidic residues" evidence="1">
    <location>
        <begin position="21"/>
        <end position="30"/>
    </location>
</feature>
<feature type="compositionally biased region" description="Low complexity" evidence="1">
    <location>
        <begin position="138"/>
        <end position="165"/>
    </location>
</feature>
<evidence type="ECO:0000313" key="4">
    <source>
        <dbReference type="Proteomes" id="UP000228758"/>
    </source>
</evidence>
<keyword evidence="2" id="KW-0812">Transmembrane</keyword>
<comment type="caution">
    <text evidence="3">The sequence shown here is derived from an EMBL/GenBank/DDBJ whole genome shotgun (WGS) entry which is preliminary data.</text>
</comment>
<feature type="compositionally biased region" description="Low complexity" evidence="1">
    <location>
        <begin position="65"/>
        <end position="126"/>
    </location>
</feature>
<keyword evidence="4" id="KW-1185">Reference proteome</keyword>
<feature type="region of interest" description="Disordered" evidence="1">
    <location>
        <begin position="1"/>
        <end position="165"/>
    </location>
</feature>
<evidence type="ECO:0000256" key="1">
    <source>
        <dbReference type="SAM" id="MobiDB-lite"/>
    </source>
</evidence>
<accession>A0A2M9CNU6</accession>
<reference evidence="3 4" key="1">
    <citation type="submission" date="2017-11" db="EMBL/GenBank/DDBJ databases">
        <title>Genomic Encyclopedia of Archaeal and Bacterial Type Strains, Phase II (KMG-II): From Individual Species to Whole Genera.</title>
        <authorList>
            <person name="Goeker M."/>
        </authorList>
    </citation>
    <scope>NUCLEOTIDE SEQUENCE [LARGE SCALE GENOMIC DNA]</scope>
    <source>
        <strain evidence="3 4">DSM 27393</strain>
    </source>
</reference>
<sequence length="473" mass="47101">MTERDRGDDDASDWLSRQFEAGDESDDEPDEGVHDGGSGRQDVPPPRRASAESFTGGPGVPAAPPAASGAVPPREPGGSVPPAASGAVPPREPGGSVPPAASGAVPPESGGSVASAAAAPATPPAADGFVWGLRPRGAAAAASPEAGDAPKAGDAPATGSAADADDATQAMAAPGFDPRAAATNPSVIADPPVIADPSVIADPDATQAMPVAGFDERAAATPVSIEPALDGRPGAEPVGGAFAGLVGGVSPTVADPAPAAPLDADGAAASRRRADGRGGWHPTPAQKRLLWAAGALLAVIALIGLYLLGTRLRPAPEPTPTPSVTPSATPTPTPTPTVEPPVAVGPLPPGVHEWDALQGGECLAPFASAWDEEFTVVDCATPHPAQLVDRGTFPSEPDAAYPGADALQSQINLLCTPPSVIDFAAAAQYPDVVVQGAYPVTAEEWDEGYRDYFCFVTRSSGEPFAGSIAVPQG</sequence>
<evidence type="ECO:0000313" key="3">
    <source>
        <dbReference type="EMBL" id="PJJ73544.1"/>
    </source>
</evidence>
<gene>
    <name evidence="3" type="ORF">CLV46_3137</name>
</gene>
<dbReference type="EMBL" id="PGFF01000001">
    <property type="protein sequence ID" value="PJJ73544.1"/>
    <property type="molecule type" value="Genomic_DNA"/>
</dbReference>
<keyword evidence="2" id="KW-1133">Transmembrane helix</keyword>
<feature type="compositionally biased region" description="Low complexity" evidence="1">
    <location>
        <begin position="256"/>
        <end position="269"/>
    </location>
</feature>
<name>A0A2M9CNU6_9MICO</name>
<dbReference type="AlphaFoldDB" id="A0A2M9CNU6"/>